<dbReference type="FunFam" id="1.10.10.60:FF:000001">
    <property type="entry name" value="MYB-related transcription factor"/>
    <property type="match status" value="1"/>
</dbReference>
<dbReference type="EMBL" id="JBGMDY010000007">
    <property type="protein sequence ID" value="KAL2328298.1"/>
    <property type="molecule type" value="Genomic_DNA"/>
</dbReference>
<organism evidence="7 8">
    <name type="scientific">Flemingia macrophylla</name>
    <dbReference type="NCBI Taxonomy" id="520843"/>
    <lineage>
        <taxon>Eukaryota</taxon>
        <taxon>Viridiplantae</taxon>
        <taxon>Streptophyta</taxon>
        <taxon>Embryophyta</taxon>
        <taxon>Tracheophyta</taxon>
        <taxon>Spermatophyta</taxon>
        <taxon>Magnoliopsida</taxon>
        <taxon>eudicotyledons</taxon>
        <taxon>Gunneridae</taxon>
        <taxon>Pentapetalae</taxon>
        <taxon>rosids</taxon>
        <taxon>fabids</taxon>
        <taxon>Fabales</taxon>
        <taxon>Fabaceae</taxon>
        <taxon>Papilionoideae</taxon>
        <taxon>50 kb inversion clade</taxon>
        <taxon>NPAAA clade</taxon>
        <taxon>indigoferoid/millettioid clade</taxon>
        <taxon>Phaseoleae</taxon>
        <taxon>Flemingia</taxon>
    </lineage>
</organism>
<dbReference type="SUPFAM" id="SSF46689">
    <property type="entry name" value="Homeodomain-like"/>
    <property type="match status" value="1"/>
</dbReference>
<evidence type="ECO:0000256" key="3">
    <source>
        <dbReference type="ARBA" id="ARBA00023125"/>
    </source>
</evidence>
<dbReference type="PANTHER" id="PTHR10641">
    <property type="entry name" value="MYB FAMILY TRANSCRIPTION FACTOR"/>
    <property type="match status" value="1"/>
</dbReference>
<feature type="domain" description="HTH myb-type" evidence="6">
    <location>
        <begin position="8"/>
        <end position="60"/>
    </location>
</feature>
<dbReference type="PROSITE" id="PS50090">
    <property type="entry name" value="MYB_LIKE"/>
    <property type="match status" value="2"/>
</dbReference>
<reference evidence="7 8" key="1">
    <citation type="submission" date="2024-08" db="EMBL/GenBank/DDBJ databases">
        <title>Insights into the chromosomal genome structure of Flemingia macrophylla.</title>
        <authorList>
            <person name="Ding Y."/>
            <person name="Zhao Y."/>
            <person name="Bi W."/>
            <person name="Wu M."/>
            <person name="Zhao G."/>
            <person name="Gong Y."/>
            <person name="Li W."/>
            <person name="Zhang P."/>
        </authorList>
    </citation>
    <scope>NUCLEOTIDE SEQUENCE [LARGE SCALE GENOMIC DNA]</scope>
    <source>
        <strain evidence="7">DYQJB</strain>
        <tissue evidence="7">Leaf</tissue>
    </source>
</reference>
<dbReference type="InterPro" id="IPR015495">
    <property type="entry name" value="Myb_TF_plants"/>
</dbReference>
<keyword evidence="4" id="KW-0539">Nucleus</keyword>
<feature type="domain" description="Myb-like" evidence="5">
    <location>
        <begin position="61"/>
        <end position="111"/>
    </location>
</feature>
<dbReference type="Proteomes" id="UP001603857">
    <property type="component" value="Unassembled WGS sequence"/>
</dbReference>
<keyword evidence="3" id="KW-0238">DNA-binding</keyword>
<dbReference type="PANTHER" id="PTHR10641:SF1388">
    <property type="entry name" value="MYB TRANSCRIPTION FACTOR"/>
    <property type="match status" value="1"/>
</dbReference>
<evidence type="ECO:0000259" key="6">
    <source>
        <dbReference type="PROSITE" id="PS51294"/>
    </source>
</evidence>
<feature type="domain" description="Myb-like" evidence="5">
    <location>
        <begin position="8"/>
        <end position="60"/>
    </location>
</feature>
<proteinExistence type="predicted"/>
<evidence type="ECO:0000256" key="2">
    <source>
        <dbReference type="ARBA" id="ARBA00022737"/>
    </source>
</evidence>
<dbReference type="GO" id="GO:0003677">
    <property type="term" value="F:DNA binding"/>
    <property type="evidence" value="ECO:0007669"/>
    <property type="project" value="UniProtKB-KW"/>
</dbReference>
<dbReference type="InterPro" id="IPR001005">
    <property type="entry name" value="SANT/Myb"/>
</dbReference>
<sequence length="239" mass="27252">MRTPNCDKSGLRKGTWTPEEDMKLIAYVTKHGHANWRQLPKFAGLARCGKSCRLRWMNYLRPGIRRGNYTDEEEETIIKLHKRFGNRWSIIASHLPGRSDNEIKNQWHSHLKKRCQHHSVKNEKAEASTPKQDSLVESNVQEKDSLEVSTITFQNSSPATSPSSLSDVFCMITEPASASNMNLVIDDFADFVEENTDPISAYSWKELYEISHFSGEFLAPSVTEPESFCPVYDVLGLLE</sequence>
<comment type="caution">
    <text evidence="7">The sequence shown here is derived from an EMBL/GenBank/DDBJ whole genome shotgun (WGS) entry which is preliminary data.</text>
</comment>
<dbReference type="Pfam" id="PF00249">
    <property type="entry name" value="Myb_DNA-binding"/>
    <property type="match status" value="2"/>
</dbReference>
<evidence type="ECO:0000256" key="4">
    <source>
        <dbReference type="ARBA" id="ARBA00023242"/>
    </source>
</evidence>
<dbReference type="InterPro" id="IPR017930">
    <property type="entry name" value="Myb_dom"/>
</dbReference>
<evidence type="ECO:0000259" key="5">
    <source>
        <dbReference type="PROSITE" id="PS50090"/>
    </source>
</evidence>
<dbReference type="GO" id="GO:0005634">
    <property type="term" value="C:nucleus"/>
    <property type="evidence" value="ECO:0007669"/>
    <property type="project" value="UniProtKB-SubCell"/>
</dbReference>
<dbReference type="Gene3D" id="1.10.10.60">
    <property type="entry name" value="Homeodomain-like"/>
    <property type="match status" value="2"/>
</dbReference>
<feature type="domain" description="HTH myb-type" evidence="6">
    <location>
        <begin position="61"/>
        <end position="115"/>
    </location>
</feature>
<gene>
    <name evidence="7" type="ORF">Fmac_021725</name>
</gene>
<keyword evidence="2" id="KW-0677">Repeat</keyword>
<comment type="subcellular location">
    <subcellularLocation>
        <location evidence="1">Nucleus</location>
    </subcellularLocation>
</comment>
<accession>A0ABD1LXS1</accession>
<evidence type="ECO:0000313" key="7">
    <source>
        <dbReference type="EMBL" id="KAL2328298.1"/>
    </source>
</evidence>
<name>A0ABD1LXS1_9FABA</name>
<evidence type="ECO:0000256" key="1">
    <source>
        <dbReference type="ARBA" id="ARBA00004123"/>
    </source>
</evidence>
<evidence type="ECO:0000313" key="8">
    <source>
        <dbReference type="Proteomes" id="UP001603857"/>
    </source>
</evidence>
<dbReference type="SMART" id="SM00717">
    <property type="entry name" value="SANT"/>
    <property type="match status" value="2"/>
</dbReference>
<protein>
    <submittedName>
        <fullName evidence="7">Uncharacterized protein</fullName>
    </submittedName>
</protein>
<keyword evidence="8" id="KW-1185">Reference proteome</keyword>
<dbReference type="CDD" id="cd00167">
    <property type="entry name" value="SANT"/>
    <property type="match status" value="2"/>
</dbReference>
<dbReference type="PROSITE" id="PS51294">
    <property type="entry name" value="HTH_MYB"/>
    <property type="match status" value="2"/>
</dbReference>
<dbReference type="AlphaFoldDB" id="A0ABD1LXS1"/>
<dbReference type="InterPro" id="IPR009057">
    <property type="entry name" value="Homeodomain-like_sf"/>
</dbReference>